<dbReference type="KEGG" id="vg:36844741"/>
<feature type="compositionally biased region" description="Basic residues" evidence="1">
    <location>
        <begin position="64"/>
        <end position="73"/>
    </location>
</feature>
<evidence type="ECO:0000313" key="2">
    <source>
        <dbReference type="EMBL" id="AVK75600.1"/>
    </source>
</evidence>
<dbReference type="GeneID" id="36844741"/>
<feature type="region of interest" description="Disordered" evidence="1">
    <location>
        <begin position="1"/>
        <end position="25"/>
    </location>
</feature>
<name>A0A2U7UB83_9VIRU</name>
<feature type="compositionally biased region" description="Basic and acidic residues" evidence="1">
    <location>
        <begin position="9"/>
        <end position="24"/>
    </location>
</feature>
<feature type="compositionally biased region" description="Basic and acidic residues" evidence="1">
    <location>
        <begin position="74"/>
        <end position="84"/>
    </location>
</feature>
<proteinExistence type="predicted"/>
<protein>
    <submittedName>
        <fullName evidence="2">Uncharacterized protein</fullName>
    </submittedName>
</protein>
<sequence>MAKKKGRRLGGDTKTREVGKRQQEHGAGISVGWIFPLRFLAGRSWRWAYDSSGEDRRRQQGRWQRQRVNRGRKRREENPREKRR</sequence>
<feature type="region of interest" description="Disordered" evidence="1">
    <location>
        <begin position="50"/>
        <end position="84"/>
    </location>
</feature>
<reference evidence="2" key="1">
    <citation type="journal article" date="2018" name="Nat. Commun.">
        <title>Diversity and evolution of the emerging Pandoraviridae family.</title>
        <authorList>
            <person name="Legendre M."/>
            <person name="Fabre E."/>
            <person name="Poirot O."/>
            <person name="Jeudy S."/>
            <person name="Lartigue A."/>
            <person name="Alempic J.M."/>
            <person name="Beucher L."/>
            <person name="Philippe N."/>
            <person name="Bertaux L."/>
            <person name="Christo-Foroux E."/>
            <person name="Labadie K."/>
            <person name="Coute Y."/>
            <person name="Abergel C."/>
            <person name="Claverie J.M."/>
        </authorList>
    </citation>
    <scope>NUCLEOTIDE SEQUENCE [LARGE SCALE GENOMIC DNA]</scope>
    <source>
        <strain evidence="2">Quercus</strain>
    </source>
</reference>
<evidence type="ECO:0000256" key="1">
    <source>
        <dbReference type="SAM" id="MobiDB-lite"/>
    </source>
</evidence>
<accession>A0A2U7UB83</accession>
<gene>
    <name evidence="2" type="ORF">pqer_cds_1178</name>
</gene>
<dbReference type="EMBL" id="MG011689">
    <property type="protein sequence ID" value="AVK75600.1"/>
    <property type="molecule type" value="Genomic_DNA"/>
</dbReference>
<dbReference type="RefSeq" id="YP_009483869.1">
    <property type="nucleotide sequence ID" value="NC_037667.1"/>
</dbReference>
<organism evidence="2">
    <name type="scientific">Pandoravirus quercus</name>
    <dbReference type="NCBI Taxonomy" id="2107709"/>
    <lineage>
        <taxon>Viruses</taxon>
        <taxon>Pandoravirus</taxon>
    </lineage>
</organism>
<dbReference type="Proteomes" id="UP000248852">
    <property type="component" value="Segment"/>
</dbReference>